<dbReference type="InterPro" id="IPR011037">
    <property type="entry name" value="Pyrv_Knase-like_insert_dom_sf"/>
</dbReference>
<dbReference type="PANTHER" id="PTHR14237">
    <property type="entry name" value="MOLYBDOPTERIN COFACTOR SULFURASE MOSC"/>
    <property type="match status" value="1"/>
</dbReference>
<dbReference type="RefSeq" id="WP_379876463.1">
    <property type="nucleotide sequence ID" value="NZ_JBHRTS010000005.1"/>
</dbReference>
<feature type="domain" description="MOSC" evidence="1">
    <location>
        <begin position="138"/>
        <end position="288"/>
    </location>
</feature>
<evidence type="ECO:0000259" key="1">
    <source>
        <dbReference type="PROSITE" id="PS51340"/>
    </source>
</evidence>
<dbReference type="SUPFAM" id="SSF50800">
    <property type="entry name" value="PK beta-barrel domain-like"/>
    <property type="match status" value="1"/>
</dbReference>
<name>A0ABV7J955_9GAMM</name>
<reference evidence="3" key="1">
    <citation type="journal article" date="2019" name="Int. J. Syst. Evol. Microbiol.">
        <title>The Global Catalogue of Microorganisms (GCM) 10K type strain sequencing project: providing services to taxonomists for standard genome sequencing and annotation.</title>
        <authorList>
            <consortium name="The Broad Institute Genomics Platform"/>
            <consortium name="The Broad Institute Genome Sequencing Center for Infectious Disease"/>
            <person name="Wu L."/>
            <person name="Ma J."/>
        </authorList>
    </citation>
    <scope>NUCLEOTIDE SEQUENCE [LARGE SCALE GENOMIC DNA]</scope>
    <source>
        <strain evidence="3">KCTC 42953</strain>
    </source>
</reference>
<dbReference type="PANTHER" id="PTHR14237:SF19">
    <property type="entry name" value="MITOCHONDRIAL AMIDOXIME REDUCING COMPONENT 1"/>
    <property type="match status" value="1"/>
</dbReference>
<dbReference type="EMBL" id="JBHRTS010000005">
    <property type="protein sequence ID" value="MFC3194656.1"/>
    <property type="molecule type" value="Genomic_DNA"/>
</dbReference>
<dbReference type="SUPFAM" id="SSF141673">
    <property type="entry name" value="MOSC N-terminal domain-like"/>
    <property type="match status" value="1"/>
</dbReference>
<dbReference type="Pfam" id="PF03476">
    <property type="entry name" value="MOSC_N"/>
    <property type="match status" value="1"/>
</dbReference>
<proteinExistence type="predicted"/>
<accession>A0ABV7J955</accession>
<protein>
    <submittedName>
        <fullName evidence="2">MOSC domain-containing protein</fullName>
    </submittedName>
</protein>
<evidence type="ECO:0000313" key="3">
    <source>
        <dbReference type="Proteomes" id="UP001595533"/>
    </source>
</evidence>
<sequence length="289" mass="31778">MIHVIIAGRALPRPELLTPPVMQAEITQLLSYPIKSCGALSHEQAEVTSLGLSADRQWMLVDSNGLFMSQRKHPSMALIQPQLNGGTLLLNAPGMSAIEVPNDSSEATKVQVWNDHLLASLSDAEVNQWLSQYLQNDVRLVRFGQYSQRLIDPDYAQAAEQVAFADGYPILVTHEASLHTLNQQLSTAVNMSRFRPNVVLRTEAAAWAENNWLQLSQADLTLDLVKPCGRCVMTGVEQSSGVQTGSEVLKTLKSQFAHQGKAVFGMNAIPRIKQQKVSLQVGQSLQINQ</sequence>
<dbReference type="InterPro" id="IPR005303">
    <property type="entry name" value="MOCOS_middle"/>
</dbReference>
<organism evidence="2 3">
    <name type="scientific">Marinicella sediminis</name>
    <dbReference type="NCBI Taxonomy" id="1792834"/>
    <lineage>
        <taxon>Bacteria</taxon>
        <taxon>Pseudomonadati</taxon>
        <taxon>Pseudomonadota</taxon>
        <taxon>Gammaproteobacteria</taxon>
        <taxon>Lysobacterales</taxon>
        <taxon>Marinicellaceae</taxon>
        <taxon>Marinicella</taxon>
    </lineage>
</organism>
<gene>
    <name evidence="2" type="ORF">ACFODZ_10445</name>
</gene>
<dbReference type="Pfam" id="PF03473">
    <property type="entry name" value="MOSC"/>
    <property type="match status" value="1"/>
</dbReference>
<comment type="caution">
    <text evidence="2">The sequence shown here is derived from an EMBL/GenBank/DDBJ whole genome shotgun (WGS) entry which is preliminary data.</text>
</comment>
<dbReference type="InterPro" id="IPR005302">
    <property type="entry name" value="MoCF_Sase_C"/>
</dbReference>
<dbReference type="PROSITE" id="PS51340">
    <property type="entry name" value="MOSC"/>
    <property type="match status" value="1"/>
</dbReference>
<keyword evidence="3" id="KW-1185">Reference proteome</keyword>
<evidence type="ECO:0000313" key="2">
    <source>
        <dbReference type="EMBL" id="MFC3194656.1"/>
    </source>
</evidence>
<dbReference type="Proteomes" id="UP001595533">
    <property type="component" value="Unassembled WGS sequence"/>
</dbReference>